<dbReference type="RefSeq" id="WP_213378322.1">
    <property type="nucleotide sequence ID" value="NZ_AP024563.1"/>
</dbReference>
<dbReference type="Pfam" id="PF01510">
    <property type="entry name" value="Amidase_2"/>
    <property type="match status" value="1"/>
</dbReference>
<dbReference type="EMBL" id="AP024563">
    <property type="protein sequence ID" value="BCU07189.1"/>
    <property type="molecule type" value="Genomic_DNA"/>
</dbReference>
<evidence type="ECO:0000256" key="12">
    <source>
        <dbReference type="ARBA" id="ARBA00042615"/>
    </source>
</evidence>
<keyword evidence="8" id="KW-0378">Hydrolase</keyword>
<name>A0ABN6GBZ7_9GAMM</name>
<keyword evidence="10" id="KW-0961">Cell wall biogenesis/degradation</keyword>
<dbReference type="SMART" id="SM00644">
    <property type="entry name" value="Ami_2"/>
    <property type="match status" value="1"/>
</dbReference>
<proteinExistence type="inferred from homology"/>
<evidence type="ECO:0000256" key="7">
    <source>
        <dbReference type="ARBA" id="ARBA00022723"/>
    </source>
</evidence>
<dbReference type="SUPFAM" id="SSF55846">
    <property type="entry name" value="N-acetylmuramoyl-L-alanine amidase-like"/>
    <property type="match status" value="1"/>
</dbReference>
<keyword evidence="9" id="KW-0862">Zinc</keyword>
<comment type="cofactor">
    <cofactor evidence="2">
        <name>Zn(2+)</name>
        <dbReference type="ChEBI" id="CHEBI:29105"/>
    </cofactor>
</comment>
<sequence>MVATPNSADSRPDSDIDAEGWLAAAERRPSPNQDARPPETTIDLLVIHNISLPPGEFGGDWIDALFHNRLDPNAHPYFAPIADVRVSAHLLIRRDGRLIQYVPCERRAWHAGVSSFEGRERCNDYSIGIELEGADETPFTEAQYIRLAACTRRIRQRYPAIGLERIVGHSDIAPGRKTDPGPAFDWARYRRDLGESRRDCSADLTPSSATLFENASKT</sequence>
<protein>
    <recommendedName>
        <fullName evidence="11">1,6-anhydro-N-acetylmuramyl-L-alanine amidase AmpD</fullName>
        <ecNumber evidence="5">3.5.1.28</ecNumber>
    </recommendedName>
    <alternativeName>
        <fullName evidence="12">N-acetylmuramoyl-L-alanine amidase</fullName>
    </alternativeName>
</protein>
<dbReference type="Gene3D" id="3.40.80.10">
    <property type="entry name" value="Peptidoglycan recognition protein-like"/>
    <property type="match status" value="1"/>
</dbReference>
<gene>
    <name evidence="15" type="primary">ampD</name>
    <name evidence="15" type="ORF">Atep_18660</name>
</gene>
<evidence type="ECO:0000256" key="10">
    <source>
        <dbReference type="ARBA" id="ARBA00023316"/>
    </source>
</evidence>
<evidence type="ECO:0000256" key="2">
    <source>
        <dbReference type="ARBA" id="ARBA00001947"/>
    </source>
</evidence>
<evidence type="ECO:0000313" key="15">
    <source>
        <dbReference type="EMBL" id="BCU07189.1"/>
    </source>
</evidence>
<evidence type="ECO:0000256" key="9">
    <source>
        <dbReference type="ARBA" id="ARBA00022833"/>
    </source>
</evidence>
<evidence type="ECO:0000256" key="6">
    <source>
        <dbReference type="ARBA" id="ARBA00022490"/>
    </source>
</evidence>
<accession>A0ABN6GBZ7</accession>
<feature type="region of interest" description="Disordered" evidence="13">
    <location>
        <begin position="1"/>
        <end position="38"/>
    </location>
</feature>
<dbReference type="Proteomes" id="UP000680679">
    <property type="component" value="Chromosome"/>
</dbReference>
<comment type="catalytic activity">
    <reaction evidence="1">
        <text>Hydrolyzes the link between N-acetylmuramoyl residues and L-amino acid residues in certain cell-wall glycopeptides.</text>
        <dbReference type="EC" id="3.5.1.28"/>
    </reaction>
</comment>
<dbReference type="InterPro" id="IPR002502">
    <property type="entry name" value="Amidase_domain"/>
</dbReference>
<evidence type="ECO:0000259" key="14">
    <source>
        <dbReference type="SMART" id="SM00644"/>
    </source>
</evidence>
<dbReference type="InterPro" id="IPR051206">
    <property type="entry name" value="NAMLAA_amidase_2"/>
</dbReference>
<evidence type="ECO:0000256" key="13">
    <source>
        <dbReference type="SAM" id="MobiDB-lite"/>
    </source>
</evidence>
<evidence type="ECO:0000256" key="11">
    <source>
        <dbReference type="ARBA" id="ARBA00039257"/>
    </source>
</evidence>
<keyword evidence="6" id="KW-0963">Cytoplasm</keyword>
<organism evidence="15 16">
    <name type="scientific">Allochromatium tepidum</name>
    <dbReference type="NCBI Taxonomy" id="553982"/>
    <lineage>
        <taxon>Bacteria</taxon>
        <taxon>Pseudomonadati</taxon>
        <taxon>Pseudomonadota</taxon>
        <taxon>Gammaproteobacteria</taxon>
        <taxon>Chromatiales</taxon>
        <taxon>Chromatiaceae</taxon>
        <taxon>Allochromatium</taxon>
    </lineage>
</organism>
<comment type="subcellular location">
    <subcellularLocation>
        <location evidence="3">Cytoplasm</location>
    </subcellularLocation>
</comment>
<dbReference type="PANTHER" id="PTHR30417">
    <property type="entry name" value="N-ACETYLMURAMOYL-L-ALANINE AMIDASE AMID"/>
    <property type="match status" value="1"/>
</dbReference>
<dbReference type="PANTHER" id="PTHR30417:SF4">
    <property type="entry name" value="1,6-ANHYDRO-N-ACETYLMURAMYL-L-ALANINE AMIDASE AMPD"/>
    <property type="match status" value="1"/>
</dbReference>
<dbReference type="CDD" id="cd06583">
    <property type="entry name" value="PGRP"/>
    <property type="match status" value="1"/>
</dbReference>
<dbReference type="EC" id="3.5.1.28" evidence="5"/>
<keyword evidence="16" id="KW-1185">Reference proteome</keyword>
<evidence type="ECO:0000313" key="16">
    <source>
        <dbReference type="Proteomes" id="UP000680679"/>
    </source>
</evidence>
<keyword evidence="7" id="KW-0479">Metal-binding</keyword>
<evidence type="ECO:0000256" key="4">
    <source>
        <dbReference type="ARBA" id="ARBA00007553"/>
    </source>
</evidence>
<dbReference type="InterPro" id="IPR036505">
    <property type="entry name" value="Amidase/PGRP_sf"/>
</dbReference>
<dbReference type="NCBIfam" id="NF008758">
    <property type="entry name" value="PRK11789.1"/>
    <property type="match status" value="1"/>
</dbReference>
<evidence type="ECO:0000256" key="5">
    <source>
        <dbReference type="ARBA" id="ARBA00011901"/>
    </source>
</evidence>
<feature type="domain" description="N-acetylmuramoyl-L-alanine amidase" evidence="14">
    <location>
        <begin position="30"/>
        <end position="181"/>
    </location>
</feature>
<evidence type="ECO:0000256" key="8">
    <source>
        <dbReference type="ARBA" id="ARBA00022801"/>
    </source>
</evidence>
<comment type="similarity">
    <text evidence="4">Belongs to the N-acetylmuramoyl-L-alanine amidase 2 family.</text>
</comment>
<evidence type="ECO:0000256" key="1">
    <source>
        <dbReference type="ARBA" id="ARBA00001561"/>
    </source>
</evidence>
<reference evidence="15 16" key="1">
    <citation type="submission" date="2021-04" db="EMBL/GenBank/DDBJ databases">
        <title>Complete genome sequencing of Allochromatium tepidum strain NZ.</title>
        <authorList>
            <person name="Tsukatani Y."/>
            <person name="Mori H."/>
        </authorList>
    </citation>
    <scope>NUCLEOTIDE SEQUENCE [LARGE SCALE GENOMIC DNA]</scope>
    <source>
        <strain evidence="15 16">NZ</strain>
    </source>
</reference>
<evidence type="ECO:0000256" key="3">
    <source>
        <dbReference type="ARBA" id="ARBA00004496"/>
    </source>
</evidence>